<gene>
    <name evidence="2" type="ORF">HPULCUR_001668</name>
</gene>
<evidence type="ECO:0000313" key="2">
    <source>
        <dbReference type="EMBL" id="GAA5796298.1"/>
    </source>
</evidence>
<accession>A0ABP9XQ56</accession>
<dbReference type="EMBL" id="BAABUJ010000005">
    <property type="protein sequence ID" value="GAA5796298.1"/>
    <property type="molecule type" value="Genomic_DNA"/>
</dbReference>
<keyword evidence="3" id="KW-1185">Reference proteome</keyword>
<name>A0ABP9XQ56_9FUNG</name>
<proteinExistence type="predicted"/>
<protein>
    <submittedName>
        <fullName evidence="2">Uncharacterized protein</fullName>
    </submittedName>
</protein>
<evidence type="ECO:0000313" key="3">
    <source>
        <dbReference type="Proteomes" id="UP001476247"/>
    </source>
</evidence>
<evidence type="ECO:0000256" key="1">
    <source>
        <dbReference type="SAM" id="MobiDB-lite"/>
    </source>
</evidence>
<feature type="region of interest" description="Disordered" evidence="1">
    <location>
        <begin position="1"/>
        <end position="54"/>
    </location>
</feature>
<comment type="caution">
    <text evidence="2">The sequence shown here is derived from an EMBL/GenBank/DDBJ whole genome shotgun (WGS) entry which is preliminary data.</text>
</comment>
<dbReference type="Proteomes" id="UP001476247">
    <property type="component" value="Unassembled WGS sequence"/>
</dbReference>
<organism evidence="2 3">
    <name type="scientific">Helicostylum pulchrum</name>
    <dbReference type="NCBI Taxonomy" id="562976"/>
    <lineage>
        <taxon>Eukaryota</taxon>
        <taxon>Fungi</taxon>
        <taxon>Fungi incertae sedis</taxon>
        <taxon>Mucoromycota</taxon>
        <taxon>Mucoromycotina</taxon>
        <taxon>Mucoromycetes</taxon>
        <taxon>Mucorales</taxon>
        <taxon>Mucorineae</taxon>
        <taxon>Mucoraceae</taxon>
        <taxon>Helicostylum</taxon>
    </lineage>
</organism>
<sequence>MESTLSFGQLRHRTTSIKVNDDSADDEDNSTVESRYTEKHLDNEEEVGTQRNEENRDTYYISVDGTLVPTSPRPLQFSSEEKYSVPDLPLFEGKIFIPSGSMLEGTQKYCISKYSSIITEVGASDDDDKSINHQQKQMGYYNATKLSKLSISQNSKGGIADTNIHKSPNNNV</sequence>
<reference evidence="2 3" key="1">
    <citation type="submission" date="2024-04" db="EMBL/GenBank/DDBJ databases">
        <title>genome sequences of Mucor flavus KT1a and Helicostylum pulchrum KT1b strains isolation_sourced from the surface of a dry-aged beef.</title>
        <authorList>
            <person name="Toyotome T."/>
            <person name="Hosono M."/>
            <person name="Torimaru M."/>
            <person name="Fukuda K."/>
            <person name="Mikami N."/>
        </authorList>
    </citation>
    <scope>NUCLEOTIDE SEQUENCE [LARGE SCALE GENOMIC DNA]</scope>
    <source>
        <strain evidence="2 3">KT1b</strain>
    </source>
</reference>